<evidence type="ECO:0000256" key="2">
    <source>
        <dbReference type="ARBA" id="ARBA00005585"/>
    </source>
</evidence>
<feature type="transmembrane region" description="Helical" evidence="7">
    <location>
        <begin position="266"/>
        <end position="283"/>
    </location>
</feature>
<dbReference type="PANTHER" id="PTHR10796">
    <property type="entry name" value="PATCHED-RELATED"/>
    <property type="match status" value="1"/>
</dbReference>
<evidence type="ECO:0000256" key="1">
    <source>
        <dbReference type="ARBA" id="ARBA00004141"/>
    </source>
</evidence>
<name>A0A0B1T7B5_OESDE</name>
<dbReference type="Proteomes" id="UP000053660">
    <property type="component" value="Unassembled WGS sequence"/>
</dbReference>
<keyword evidence="4 7" id="KW-1133">Transmembrane helix</keyword>
<gene>
    <name evidence="9" type="ORF">OESDEN_06622</name>
</gene>
<keyword evidence="3 7" id="KW-0812">Transmembrane</keyword>
<keyword evidence="10" id="KW-1185">Reference proteome</keyword>
<dbReference type="AlphaFoldDB" id="A0A0B1T7B5"/>
<feature type="domain" description="SSD" evidence="8">
    <location>
        <begin position="266"/>
        <end position="431"/>
    </location>
</feature>
<feature type="transmembrane region" description="Helical" evidence="7">
    <location>
        <begin position="304"/>
        <end position="331"/>
    </location>
</feature>
<dbReference type="FunFam" id="1.20.1640.10:FF:000047">
    <property type="entry name" value="PaTched Related family"/>
    <property type="match status" value="1"/>
</dbReference>
<evidence type="ECO:0000256" key="3">
    <source>
        <dbReference type="ARBA" id="ARBA00022692"/>
    </source>
</evidence>
<keyword evidence="6" id="KW-0325">Glycoprotein</keyword>
<evidence type="ECO:0000259" key="8">
    <source>
        <dbReference type="PROSITE" id="PS50156"/>
    </source>
</evidence>
<feature type="transmembrane region" description="Helical" evidence="7">
    <location>
        <begin position="564"/>
        <end position="585"/>
    </location>
</feature>
<feature type="transmembrane region" description="Helical" evidence="7">
    <location>
        <begin position="597"/>
        <end position="624"/>
    </location>
</feature>
<evidence type="ECO:0000313" key="9">
    <source>
        <dbReference type="EMBL" id="KHJ93468.1"/>
    </source>
</evidence>
<dbReference type="GO" id="GO:0030659">
    <property type="term" value="C:cytoplasmic vesicle membrane"/>
    <property type="evidence" value="ECO:0007669"/>
    <property type="project" value="TreeGrafter"/>
</dbReference>
<feature type="transmembrane region" description="Helical" evidence="7">
    <location>
        <begin position="337"/>
        <end position="357"/>
    </location>
</feature>
<feature type="transmembrane region" description="Helical" evidence="7">
    <location>
        <begin position="377"/>
        <end position="397"/>
    </location>
</feature>
<protein>
    <submittedName>
        <fullName evidence="9">Patched family protein</fullName>
    </submittedName>
</protein>
<dbReference type="InterPro" id="IPR000731">
    <property type="entry name" value="SSD"/>
</dbReference>
<proteinExistence type="inferred from homology"/>
<dbReference type="EMBL" id="KN550758">
    <property type="protein sequence ID" value="KHJ93468.1"/>
    <property type="molecule type" value="Genomic_DNA"/>
</dbReference>
<feature type="transmembrane region" description="Helical" evidence="7">
    <location>
        <begin position="24"/>
        <end position="44"/>
    </location>
</feature>
<keyword evidence="5 7" id="KW-0472">Membrane</keyword>
<dbReference type="InterPro" id="IPR003392">
    <property type="entry name" value="PTHD_SSD"/>
</dbReference>
<evidence type="ECO:0000256" key="5">
    <source>
        <dbReference type="ARBA" id="ARBA00023136"/>
    </source>
</evidence>
<dbReference type="InterPro" id="IPR051697">
    <property type="entry name" value="Patched_domain-protein"/>
</dbReference>
<evidence type="ECO:0000256" key="6">
    <source>
        <dbReference type="ARBA" id="ARBA00023180"/>
    </source>
</evidence>
<dbReference type="PANTHER" id="PTHR10796:SF193">
    <property type="entry name" value="SSD DOMAIN-CONTAINING PROTEIN"/>
    <property type="match status" value="1"/>
</dbReference>
<dbReference type="OrthoDB" id="6510177at2759"/>
<comment type="subcellular location">
    <subcellularLocation>
        <location evidence="1">Membrane</location>
        <topology evidence="1">Multi-pass membrane protein</topology>
    </subcellularLocation>
</comment>
<organism evidence="9 10">
    <name type="scientific">Oesophagostomum dentatum</name>
    <name type="common">Nodular worm</name>
    <dbReference type="NCBI Taxonomy" id="61180"/>
    <lineage>
        <taxon>Eukaryota</taxon>
        <taxon>Metazoa</taxon>
        <taxon>Ecdysozoa</taxon>
        <taxon>Nematoda</taxon>
        <taxon>Chromadorea</taxon>
        <taxon>Rhabditida</taxon>
        <taxon>Rhabditina</taxon>
        <taxon>Rhabditomorpha</taxon>
        <taxon>Strongyloidea</taxon>
        <taxon>Strongylidae</taxon>
        <taxon>Oesophagostomum</taxon>
    </lineage>
</organism>
<evidence type="ECO:0000256" key="4">
    <source>
        <dbReference type="ARBA" id="ARBA00022989"/>
    </source>
</evidence>
<accession>A0A0B1T7B5</accession>
<feature type="transmembrane region" description="Helical" evidence="7">
    <location>
        <begin position="403"/>
        <end position="431"/>
    </location>
</feature>
<comment type="similarity">
    <text evidence="2">Belongs to the patched family.</text>
</comment>
<dbReference type="PROSITE" id="PS50156">
    <property type="entry name" value="SSD"/>
    <property type="match status" value="1"/>
</dbReference>
<dbReference type="GO" id="GO:0005886">
    <property type="term" value="C:plasma membrane"/>
    <property type="evidence" value="ECO:0007669"/>
    <property type="project" value="TreeGrafter"/>
</dbReference>
<evidence type="ECO:0000313" key="10">
    <source>
        <dbReference type="Proteomes" id="UP000053660"/>
    </source>
</evidence>
<dbReference type="SUPFAM" id="SSF82866">
    <property type="entry name" value="Multidrug efflux transporter AcrB transmembrane domain"/>
    <property type="match status" value="2"/>
</dbReference>
<dbReference type="GO" id="GO:0018996">
    <property type="term" value="P:molting cycle, collagen and cuticulin-based cuticle"/>
    <property type="evidence" value="ECO:0007669"/>
    <property type="project" value="TreeGrafter"/>
</dbReference>
<sequence>MSVLSLEPLIRRFFEAWGPISYRFRWYLFVFPLFLTVGLSFGFLRLNSLRIDDPGYVFTPSDARWRKELKAFTQNWPLDENKYLPGKSFETKRFVNLLIRARDGGSILREEVLKEIQVLNQWISNNISVPTDDGRFNLTYQDLCLSYDWVCGGNEHIDMLIERNRIGHVLDLSYPRGGNKDTPVYLGTILGDVELFRENNTVKSAKITQLFYFLKQEQSIVRRYSSDFSYAVERFFLHYYKSSIITISFAHYQSLQDGLGENAERFAPNFVVSFTTLSIYALVSAFCFKPNPHRGVDWIRSKPWLACAGLSTTLMAIMCGFGSLMLMGVSYNVINTIIPFLIIAIGIDDMFIMTACWEQSDERQPVPVRMAQTLSHAGVAVTITNITDIMSFAIGCITDLPGIQLFCLYACVSVAFCYFFQITYFCGFMAICGDMEHEKRHCLFFYKTVGSISIAELNKSHKEDSVFPANFRKFQRTKRQQLLSTAAAFENTEYTLGREGTVFFLLEYLNYLDQLNVELEDTAKLWHQKLSIGFAVDLSGHIIYAFVTSHGDTNQRVIGALEALGWPIFQGASSTIAGITILYTVDAYIILVFFKTIWLTMVIGAIHGLFFIPVFLSIFPVGFFRIPKSSELH</sequence>
<dbReference type="Gene3D" id="1.20.1640.10">
    <property type="entry name" value="Multidrug efflux transporter AcrB transmembrane domain"/>
    <property type="match status" value="2"/>
</dbReference>
<reference evidence="9 10" key="1">
    <citation type="submission" date="2014-03" db="EMBL/GenBank/DDBJ databases">
        <title>Draft genome of the hookworm Oesophagostomum dentatum.</title>
        <authorList>
            <person name="Mitreva M."/>
        </authorList>
    </citation>
    <scope>NUCLEOTIDE SEQUENCE [LARGE SCALE GENOMIC DNA]</scope>
    <source>
        <strain evidence="9 10">OD-Hann</strain>
    </source>
</reference>
<dbReference type="Pfam" id="PF02460">
    <property type="entry name" value="Patched"/>
    <property type="match status" value="1"/>
</dbReference>
<evidence type="ECO:0000256" key="7">
    <source>
        <dbReference type="SAM" id="Phobius"/>
    </source>
</evidence>
<dbReference type="GO" id="GO:0006897">
    <property type="term" value="P:endocytosis"/>
    <property type="evidence" value="ECO:0007669"/>
    <property type="project" value="TreeGrafter"/>
</dbReference>